<evidence type="ECO:0000259" key="1">
    <source>
        <dbReference type="Pfam" id="PF12680"/>
    </source>
</evidence>
<organism evidence="2 3">
    <name type="scientific">Marinobacter nauticus</name>
    <name type="common">Marinobacter hydrocarbonoclasticus</name>
    <name type="synonym">Marinobacter aquaeolei</name>
    <dbReference type="NCBI Taxonomy" id="2743"/>
    <lineage>
        <taxon>Bacteria</taxon>
        <taxon>Pseudomonadati</taxon>
        <taxon>Pseudomonadota</taxon>
        <taxon>Gammaproteobacteria</taxon>
        <taxon>Pseudomonadales</taxon>
        <taxon>Marinobacteraceae</taxon>
        <taxon>Marinobacter</taxon>
    </lineage>
</organism>
<evidence type="ECO:0000313" key="2">
    <source>
        <dbReference type="EMBL" id="RCW72327.1"/>
    </source>
</evidence>
<dbReference type="GeneID" id="31821245"/>
<dbReference type="Proteomes" id="UP000253647">
    <property type="component" value="Unassembled WGS sequence"/>
</dbReference>
<name>A0A368Y0I9_MARNT</name>
<dbReference type="AlphaFoldDB" id="A0A368Y0I9"/>
<proteinExistence type="predicted"/>
<gene>
    <name evidence="2" type="ORF">DET61_103289</name>
</gene>
<sequence>MTTSASASAIEVGAPDSGLPVVLDRFCSLYNTLDKGNLNKLQQVYGEDIEFQDPFGRVHGLDQLTEYMASAYGNVIRCQFRFHEPVIQECWCSLPWVMELQHKRVRGGKPVFVEGISHLEIRDGKVRYHRDYFDAGQLLYENLPVLGRMIRWVKEQAG</sequence>
<comment type="caution">
    <text evidence="2">The sequence shown here is derived from an EMBL/GenBank/DDBJ whole genome shotgun (WGS) entry which is preliminary data.</text>
</comment>
<dbReference type="Gene3D" id="3.10.450.50">
    <property type="match status" value="1"/>
</dbReference>
<dbReference type="Pfam" id="PF12680">
    <property type="entry name" value="SnoaL_2"/>
    <property type="match status" value="1"/>
</dbReference>
<feature type="domain" description="SnoaL-like" evidence="1">
    <location>
        <begin position="29"/>
        <end position="129"/>
    </location>
</feature>
<accession>A0A368Y0I9</accession>
<dbReference type="EMBL" id="QPJI01000003">
    <property type="protein sequence ID" value="RCW72327.1"/>
    <property type="molecule type" value="Genomic_DNA"/>
</dbReference>
<dbReference type="RefSeq" id="WP_014421432.1">
    <property type="nucleotide sequence ID" value="NZ_CALIOX010000006.1"/>
</dbReference>
<dbReference type="GO" id="GO:0016853">
    <property type="term" value="F:isomerase activity"/>
    <property type="evidence" value="ECO:0007669"/>
    <property type="project" value="UniProtKB-KW"/>
</dbReference>
<dbReference type="InterPro" id="IPR037401">
    <property type="entry name" value="SnoaL-like"/>
</dbReference>
<protein>
    <submittedName>
        <fullName evidence="2">Ketosteroid isomerase-like protein</fullName>
    </submittedName>
</protein>
<dbReference type="SUPFAM" id="SSF54427">
    <property type="entry name" value="NTF2-like"/>
    <property type="match status" value="1"/>
</dbReference>
<keyword evidence="2" id="KW-0413">Isomerase</keyword>
<dbReference type="InterPro" id="IPR032710">
    <property type="entry name" value="NTF2-like_dom_sf"/>
</dbReference>
<evidence type="ECO:0000313" key="3">
    <source>
        <dbReference type="Proteomes" id="UP000253647"/>
    </source>
</evidence>
<reference evidence="2 3" key="1">
    <citation type="submission" date="2018-07" db="EMBL/GenBank/DDBJ databases">
        <title>Freshwater and sediment microbial communities from various areas in North America, analyzing microbe dynamics in response to fracking.</title>
        <authorList>
            <person name="Lamendella R."/>
        </authorList>
    </citation>
    <scope>NUCLEOTIDE SEQUENCE [LARGE SCALE GENOMIC DNA]</scope>
    <source>
        <strain evidence="2 3">105B</strain>
    </source>
</reference>